<dbReference type="Pfam" id="PF24444">
    <property type="entry name" value="DUF7563"/>
    <property type="match status" value="1"/>
</dbReference>
<dbReference type="OrthoDB" id="189700at2157"/>
<keyword evidence="3" id="KW-1185">Reference proteome</keyword>
<evidence type="ECO:0000313" key="2">
    <source>
        <dbReference type="EMBL" id="SHH65879.1"/>
    </source>
</evidence>
<dbReference type="RefSeq" id="WP_073311246.1">
    <property type="nucleotide sequence ID" value="NZ_FQWV01000012.1"/>
</dbReference>
<evidence type="ECO:0000313" key="3">
    <source>
        <dbReference type="Proteomes" id="UP000184357"/>
    </source>
</evidence>
<name>A0A1M5USA5_9EURY</name>
<evidence type="ECO:0000256" key="1">
    <source>
        <dbReference type="SAM" id="MobiDB-lite"/>
    </source>
</evidence>
<dbReference type="Proteomes" id="UP000184357">
    <property type="component" value="Unassembled WGS sequence"/>
</dbReference>
<gene>
    <name evidence="2" type="ORF">SAMN05443636_3116</name>
</gene>
<dbReference type="AlphaFoldDB" id="A0A1M5USA5"/>
<accession>A0A1M5USA5</accession>
<dbReference type="InterPro" id="IPR055985">
    <property type="entry name" value="DUF7563"/>
</dbReference>
<organism evidence="2 3">
    <name type="scientific">Halobaculum gomorrense</name>
    <dbReference type="NCBI Taxonomy" id="43928"/>
    <lineage>
        <taxon>Archaea</taxon>
        <taxon>Methanobacteriati</taxon>
        <taxon>Methanobacteriota</taxon>
        <taxon>Stenosarchaea group</taxon>
        <taxon>Halobacteria</taxon>
        <taxon>Halobacteriales</taxon>
        <taxon>Haloferacaceae</taxon>
        <taxon>Halobaculum</taxon>
    </lineage>
</organism>
<feature type="region of interest" description="Disordered" evidence="1">
    <location>
        <begin position="44"/>
        <end position="84"/>
    </location>
</feature>
<feature type="compositionally biased region" description="Basic and acidic residues" evidence="1">
    <location>
        <begin position="55"/>
        <end position="67"/>
    </location>
</feature>
<evidence type="ECO:0008006" key="4">
    <source>
        <dbReference type="Google" id="ProtNLM"/>
    </source>
</evidence>
<proteinExistence type="predicted"/>
<sequence>MNRLTTHRPECLHCGGHVSERFARVFGDDDDRVHRCQACDSMPRITRGSAAGKPIPDRIDPEDEPGRQRGARTRANPATGGDDS</sequence>
<protein>
    <recommendedName>
        <fullName evidence="4">Small CPxCG-related zinc finger protein</fullName>
    </recommendedName>
</protein>
<dbReference type="EMBL" id="FQWV01000012">
    <property type="protein sequence ID" value="SHH65879.1"/>
    <property type="molecule type" value="Genomic_DNA"/>
</dbReference>
<reference evidence="2 3" key="1">
    <citation type="submission" date="2016-11" db="EMBL/GenBank/DDBJ databases">
        <authorList>
            <person name="Jaros S."/>
            <person name="Januszkiewicz K."/>
            <person name="Wedrychowicz H."/>
        </authorList>
    </citation>
    <scope>NUCLEOTIDE SEQUENCE [LARGE SCALE GENOMIC DNA]</scope>
    <source>
        <strain evidence="2 3">DSM 9297</strain>
    </source>
</reference>
<dbReference type="STRING" id="43928.SAMN05443636_3116"/>